<reference evidence="3" key="2">
    <citation type="submission" date="2019-10" db="EMBL/GenBank/DDBJ databases">
        <title>A de novo genome assembly of a pear dwarfing rootstock.</title>
        <authorList>
            <person name="Wang F."/>
            <person name="Wang J."/>
            <person name="Li S."/>
            <person name="Zhang Y."/>
            <person name="Fang M."/>
            <person name="Ma L."/>
            <person name="Zhao Y."/>
            <person name="Jiang S."/>
        </authorList>
    </citation>
    <scope>NUCLEOTIDE SEQUENCE [LARGE SCALE GENOMIC DNA]</scope>
    <source>
        <strain evidence="2">S2</strain>
        <tissue evidence="2">Leaf</tissue>
    </source>
</reference>
<name>A0A5N5H4S9_9ROSA</name>
<dbReference type="EMBL" id="SMOL01000004">
    <property type="protein sequence ID" value="KAB2636275.1"/>
    <property type="molecule type" value="Genomic_DNA"/>
</dbReference>
<reference evidence="1 3" key="1">
    <citation type="submission" date="2019-09" db="EMBL/GenBank/DDBJ databases">
        <authorList>
            <person name="Ou C."/>
        </authorList>
    </citation>
    <scope>NUCLEOTIDE SEQUENCE [LARGE SCALE GENOMIC DNA]</scope>
    <source>
        <strain evidence="1">S2</strain>
        <tissue evidence="1">Leaf</tissue>
    </source>
</reference>
<dbReference type="AlphaFoldDB" id="A0A5N5H4S9"/>
<protein>
    <submittedName>
        <fullName evidence="1">Uncharacterized protein</fullName>
    </submittedName>
</protein>
<accession>A0A5N5H4S9</accession>
<keyword evidence="3" id="KW-1185">Reference proteome</keyword>
<sequence length="95" mass="11108">MAKVFESKLDCEHDLNEDQGQPENHTIFLLKFLSLEQQHHQHISIFQDVRNLFLAMFAEVYHNMQIKAHHSGESPVLDGEVHIILMHLFQLSKFG</sequence>
<organism evidence="1 3">
    <name type="scientific">Pyrus ussuriensis x Pyrus communis</name>
    <dbReference type="NCBI Taxonomy" id="2448454"/>
    <lineage>
        <taxon>Eukaryota</taxon>
        <taxon>Viridiplantae</taxon>
        <taxon>Streptophyta</taxon>
        <taxon>Embryophyta</taxon>
        <taxon>Tracheophyta</taxon>
        <taxon>Spermatophyta</taxon>
        <taxon>Magnoliopsida</taxon>
        <taxon>eudicotyledons</taxon>
        <taxon>Gunneridae</taxon>
        <taxon>Pentapetalae</taxon>
        <taxon>rosids</taxon>
        <taxon>fabids</taxon>
        <taxon>Rosales</taxon>
        <taxon>Rosaceae</taxon>
        <taxon>Amygdaloideae</taxon>
        <taxon>Maleae</taxon>
        <taxon>Pyrus</taxon>
    </lineage>
</organism>
<reference evidence="1 3" key="3">
    <citation type="submission" date="2019-11" db="EMBL/GenBank/DDBJ databases">
        <title>A de novo genome assembly of a pear dwarfing rootstock.</title>
        <authorList>
            <person name="Wang F."/>
            <person name="Wang J."/>
            <person name="Li S."/>
            <person name="Zhang Y."/>
            <person name="Fang M."/>
            <person name="Ma L."/>
            <person name="Zhao Y."/>
            <person name="Jiang S."/>
        </authorList>
    </citation>
    <scope>NUCLEOTIDE SEQUENCE [LARGE SCALE GENOMIC DNA]</scope>
    <source>
        <strain evidence="1">S2</strain>
        <tissue evidence="1">Leaf</tissue>
    </source>
</reference>
<evidence type="ECO:0000313" key="3">
    <source>
        <dbReference type="Proteomes" id="UP000327157"/>
    </source>
</evidence>
<proteinExistence type="predicted"/>
<evidence type="ECO:0000313" key="2">
    <source>
        <dbReference type="EMBL" id="KAB2636275.1"/>
    </source>
</evidence>
<dbReference type="Proteomes" id="UP000327157">
    <property type="component" value="Chromosome 4"/>
</dbReference>
<comment type="caution">
    <text evidence="1">The sequence shown here is derived from an EMBL/GenBank/DDBJ whole genome shotgun (WGS) entry which is preliminary data.</text>
</comment>
<gene>
    <name evidence="1" type="ORF">D8674_024740</name>
    <name evidence="2" type="ORF">D8674_026809</name>
</gene>
<evidence type="ECO:0000313" key="1">
    <source>
        <dbReference type="EMBL" id="KAB2622558.1"/>
    </source>
</evidence>
<dbReference type="EMBL" id="SMOL01000231">
    <property type="protein sequence ID" value="KAB2622558.1"/>
    <property type="molecule type" value="Genomic_DNA"/>
</dbReference>
<dbReference type="Proteomes" id="UP000327157">
    <property type="component" value="Chromosome 5"/>
</dbReference>